<dbReference type="PANTHER" id="PTHR35303:SF5">
    <property type="entry name" value="OS02G0197800 PROTEIN"/>
    <property type="match status" value="1"/>
</dbReference>
<dbReference type="InterPro" id="IPR038492">
    <property type="entry name" value="GBBH-like_N_sf"/>
</dbReference>
<reference evidence="5 7" key="4">
    <citation type="submission" date="2016-10" db="EMBL/GenBank/DDBJ databases">
        <authorList>
            <person name="de Groot N.N."/>
        </authorList>
    </citation>
    <scope>NUCLEOTIDE SEQUENCE [LARGE SCALE GENOMIC DNA]</scope>
    <source>
        <strain evidence="5 7">Nl13</strain>
    </source>
</reference>
<keyword evidence="1" id="KW-0479">Metal-binding</keyword>
<keyword evidence="6" id="KW-1185">Reference proteome</keyword>
<keyword evidence="2" id="KW-0408">Iron</keyword>
<dbReference type="HOGENOM" id="CLU_117841_0_1_4"/>
<dbReference type="Proteomes" id="UP000236751">
    <property type="component" value="Unassembled WGS sequence"/>
</dbReference>
<dbReference type="Gene3D" id="3.30.2020.30">
    <property type="match status" value="1"/>
</dbReference>
<name>Q2Y6Q9_NITMU</name>
<feature type="domain" description="Gamma-butyrobetaine hydroxylase-like N-terminal" evidence="3">
    <location>
        <begin position="14"/>
        <end position="98"/>
    </location>
</feature>
<evidence type="ECO:0000259" key="3">
    <source>
        <dbReference type="Pfam" id="PF06155"/>
    </source>
</evidence>
<dbReference type="eggNOG" id="COG3536">
    <property type="taxonomic scope" value="Bacteria"/>
</dbReference>
<organism evidence="4 6">
    <name type="scientific">Nitrosospira multiformis (strain ATCC 25196 / NCIMB 11849 / C 71)</name>
    <dbReference type="NCBI Taxonomy" id="323848"/>
    <lineage>
        <taxon>Bacteria</taxon>
        <taxon>Pseudomonadati</taxon>
        <taxon>Pseudomonadota</taxon>
        <taxon>Betaproteobacteria</taxon>
        <taxon>Nitrosomonadales</taxon>
        <taxon>Nitrosomonadaceae</taxon>
        <taxon>Nitrosospira</taxon>
    </lineage>
</organism>
<protein>
    <submittedName>
        <fullName evidence="5">DUF971 family protein</fullName>
    </submittedName>
</protein>
<dbReference type="EMBL" id="CP000103">
    <property type="protein sequence ID" value="ABB75562.1"/>
    <property type="molecule type" value="Genomic_DNA"/>
</dbReference>
<dbReference type="RefSeq" id="WP_011381568.1">
    <property type="nucleotide sequence ID" value="NC_007614.1"/>
</dbReference>
<reference evidence="6" key="1">
    <citation type="submission" date="2005-08" db="EMBL/GenBank/DDBJ databases">
        <title>Complete sequence of chromosome 1 of Nitrosospira multiformis ATCC 25196.</title>
        <authorList>
            <person name="Copeland A."/>
            <person name="Lucas S."/>
            <person name="Lapidus A."/>
            <person name="Barry K."/>
            <person name="Detter J.C."/>
            <person name="Glavina T."/>
            <person name="Hammon N."/>
            <person name="Israni S."/>
            <person name="Pitluck S."/>
            <person name="Chain P."/>
            <person name="Malfatti S."/>
            <person name="Shin M."/>
            <person name="Vergez L."/>
            <person name="Schmutz J."/>
            <person name="Larimer F."/>
            <person name="Land M."/>
            <person name="Hauser L."/>
            <person name="Kyrpides N."/>
            <person name="Lykidis A."/>
            <person name="Richardson P."/>
        </authorList>
    </citation>
    <scope>NUCLEOTIDE SEQUENCE [LARGE SCALE GENOMIC DNA]</scope>
    <source>
        <strain evidence="6">ATCC 25196 / NCIMB 11849 / C 71</strain>
    </source>
</reference>
<evidence type="ECO:0000256" key="2">
    <source>
        <dbReference type="ARBA" id="ARBA00023004"/>
    </source>
</evidence>
<dbReference type="STRING" id="323848.Nmul_A2270"/>
<evidence type="ECO:0000313" key="7">
    <source>
        <dbReference type="Proteomes" id="UP000236751"/>
    </source>
</evidence>
<proteinExistence type="predicted"/>
<evidence type="ECO:0000313" key="5">
    <source>
        <dbReference type="EMBL" id="SEF69739.1"/>
    </source>
</evidence>
<dbReference type="Pfam" id="PF06155">
    <property type="entry name" value="GBBH-like_N"/>
    <property type="match status" value="1"/>
</dbReference>
<dbReference type="KEGG" id="nmu:Nmul_A2270"/>
<dbReference type="OrthoDB" id="9794178at2"/>
<dbReference type="DNASU" id="3785432"/>
<gene>
    <name evidence="4" type="ordered locus">Nmul_A2270</name>
    <name evidence="5" type="ORF">SAMN05216403_10658</name>
</gene>
<reference evidence="4" key="2">
    <citation type="submission" date="2005-08" db="EMBL/GenBank/DDBJ databases">
        <title>Complete sequence of Chromosome 1 of Nitrosospira multiformis ATCC 25196.</title>
        <authorList>
            <consortium name="US DOE Joint Genome Institute"/>
            <person name="Copeland A."/>
            <person name="Lucas S."/>
            <person name="Lapidus A."/>
            <person name="Barry K."/>
            <person name="Detter J.C."/>
            <person name="Glavina T."/>
            <person name="Hammon N."/>
            <person name="Israni S."/>
            <person name="Pitluck S."/>
            <person name="Chain P."/>
            <person name="Malfatti S."/>
            <person name="Shin M."/>
            <person name="Vergez L."/>
            <person name="Schmutz J."/>
            <person name="Larimer F."/>
            <person name="Land M."/>
            <person name="Hauser L."/>
            <person name="Kyrpides N."/>
            <person name="Lykidis A."/>
            <person name="Richardson P."/>
        </authorList>
    </citation>
    <scope>NUCLEOTIDE SEQUENCE</scope>
    <source>
        <strain evidence="4">ATCC 25196</strain>
    </source>
</reference>
<dbReference type="GO" id="GO:0046872">
    <property type="term" value="F:metal ion binding"/>
    <property type="evidence" value="ECO:0007669"/>
    <property type="project" value="UniProtKB-KW"/>
</dbReference>
<reference evidence="4 6" key="3">
    <citation type="journal article" date="2008" name="Appl. Environ. Microbiol.">
        <title>Complete genome sequence of Nitrosospira multiformis, an ammonia-oxidizing bacterium from the soil environment.</title>
        <authorList>
            <person name="Norton J.M."/>
            <person name="Klotz M.G."/>
            <person name="Stein L.Y."/>
            <person name="Arp D.J."/>
            <person name="Bottomley P.J."/>
            <person name="Chain P.S."/>
            <person name="Hauser L.J."/>
            <person name="Land M.L."/>
            <person name="Larimer F.W."/>
            <person name="Shin M.W."/>
            <person name="Starkenburg S.R."/>
        </authorList>
    </citation>
    <scope>NUCLEOTIDE SEQUENCE [LARGE SCALE GENOMIC DNA]</scope>
    <source>
        <strain evidence="4">ATCC 25196</strain>
        <strain evidence="6">ATCC 25196 / NCIMB 11849 / C 71</strain>
    </source>
</reference>
<dbReference type="Proteomes" id="UP000002718">
    <property type="component" value="Chromosome"/>
</dbReference>
<dbReference type="InterPro" id="IPR010376">
    <property type="entry name" value="GBBH-like_N"/>
</dbReference>
<evidence type="ECO:0000313" key="6">
    <source>
        <dbReference type="Proteomes" id="UP000002718"/>
    </source>
</evidence>
<accession>Q2Y6Q9</accession>
<sequence>MAGLSKNTPVPVEIKLHRKSRLLEITFSDGKTFRYTSEFLRVYSPSAEVRGHGPGQEVLQTGKKEVNINRIDPVGNYAIQLTFSDGHNTGLYSWDLLYEYGLHQDEMWQRYLRRMEEAGASRERPGYLSDWNGKPAVKS</sequence>
<dbReference type="PANTHER" id="PTHR35303">
    <property type="entry name" value="OS02G0197800 PROTEIN"/>
    <property type="match status" value="1"/>
</dbReference>
<evidence type="ECO:0000313" key="4">
    <source>
        <dbReference type="EMBL" id="ABB75562.1"/>
    </source>
</evidence>
<dbReference type="EMBL" id="FNVK01000006">
    <property type="protein sequence ID" value="SEF69739.1"/>
    <property type="molecule type" value="Genomic_DNA"/>
</dbReference>
<evidence type="ECO:0000256" key="1">
    <source>
        <dbReference type="ARBA" id="ARBA00022723"/>
    </source>
</evidence>
<dbReference type="AlphaFoldDB" id="Q2Y6Q9"/>